<keyword evidence="1" id="KW-0560">Oxidoreductase</keyword>
<protein>
    <submittedName>
        <fullName evidence="2">Uncharacterized protein</fullName>
    </submittedName>
</protein>
<dbReference type="EMBL" id="CP157947">
    <property type="protein sequence ID" value="XBS71518.1"/>
    <property type="molecule type" value="Genomic_DNA"/>
</dbReference>
<organism evidence="2">
    <name type="scientific">Acerihabitans sp. KWT182</name>
    <dbReference type="NCBI Taxonomy" id="3157919"/>
    <lineage>
        <taxon>Bacteria</taxon>
        <taxon>Pseudomonadati</taxon>
        <taxon>Pseudomonadota</taxon>
        <taxon>Gammaproteobacteria</taxon>
        <taxon>Enterobacterales</taxon>
        <taxon>Pectobacteriaceae</taxon>
        <taxon>Acerihabitans</taxon>
    </lineage>
</organism>
<dbReference type="SUPFAM" id="SSF48179">
    <property type="entry name" value="6-phosphogluconate dehydrogenase C-terminal domain-like"/>
    <property type="match status" value="1"/>
</dbReference>
<dbReference type="GO" id="GO:0016491">
    <property type="term" value="F:oxidoreductase activity"/>
    <property type="evidence" value="ECO:0007669"/>
    <property type="project" value="UniProtKB-KW"/>
</dbReference>
<dbReference type="InterPro" id="IPR013328">
    <property type="entry name" value="6PGD_dom2"/>
</dbReference>
<reference evidence="2" key="1">
    <citation type="submission" date="2024-06" db="EMBL/GenBank/DDBJ databases">
        <authorList>
            <person name="Coelho C."/>
            <person name="Bento M."/>
            <person name="Garcia E."/>
            <person name="Camelo A."/>
            <person name="Brandao I."/>
            <person name="Espirito Santo C."/>
            <person name="Trovao J."/>
            <person name="Verissimo A."/>
            <person name="Costa J."/>
            <person name="Tiago I."/>
        </authorList>
    </citation>
    <scope>NUCLEOTIDE SEQUENCE</scope>
    <source>
        <strain evidence="2">KWT182</strain>
    </source>
</reference>
<gene>
    <name evidence="2" type="ORF">ABK905_11690</name>
</gene>
<sequence length="157" mass="17585">MVDRICSAQWPASLTIESESYGAVVVQNLPGAEIPRTFEKTAAITARFQEKRILVNTYADGIAFLGLSRGLEYLYQAAASREINQAIAGYMKTARYFLQRVYSLEAENLNDMAEKHRARLANPAIKRPLNTVARDFLRKIAGGRTIHLPADRIAETR</sequence>
<dbReference type="Gene3D" id="1.10.1040.10">
    <property type="entry name" value="N-(1-d-carboxylethyl)-l-norvaline Dehydrogenase, domain 2"/>
    <property type="match status" value="1"/>
</dbReference>
<name>A0AAU7QF16_9GAMM</name>
<proteinExistence type="predicted"/>
<evidence type="ECO:0000313" key="2">
    <source>
        <dbReference type="EMBL" id="XBS71518.1"/>
    </source>
</evidence>
<evidence type="ECO:0000256" key="1">
    <source>
        <dbReference type="ARBA" id="ARBA00023002"/>
    </source>
</evidence>
<accession>A0AAU7QF16</accession>
<dbReference type="InterPro" id="IPR008927">
    <property type="entry name" value="6-PGluconate_DH-like_C_sf"/>
</dbReference>
<dbReference type="AlphaFoldDB" id="A0AAU7QF16"/>